<protein>
    <recommendedName>
        <fullName evidence="2">SHOCT domain-containing protein</fullName>
    </recommendedName>
</protein>
<reference evidence="3 4" key="1">
    <citation type="journal article" date="2015" name="Genome Announc.">
        <title>Expanding the biotechnology potential of lactobacilli through comparative genomics of 213 strains and associated genera.</title>
        <authorList>
            <person name="Sun Z."/>
            <person name="Harris H.M."/>
            <person name="McCann A."/>
            <person name="Guo C."/>
            <person name="Argimon S."/>
            <person name="Zhang W."/>
            <person name="Yang X."/>
            <person name="Jeffery I.B."/>
            <person name="Cooney J.C."/>
            <person name="Kagawa T.F."/>
            <person name="Liu W."/>
            <person name="Song Y."/>
            <person name="Salvetti E."/>
            <person name="Wrobel A."/>
            <person name="Rasinkangas P."/>
            <person name="Parkhill J."/>
            <person name="Rea M.C."/>
            <person name="O'Sullivan O."/>
            <person name="Ritari J."/>
            <person name="Douillard F.P."/>
            <person name="Paul Ross R."/>
            <person name="Yang R."/>
            <person name="Briner A.E."/>
            <person name="Felis G.E."/>
            <person name="de Vos W.M."/>
            <person name="Barrangou R."/>
            <person name="Klaenhammer T.R."/>
            <person name="Caufield P.W."/>
            <person name="Cui Y."/>
            <person name="Zhang H."/>
            <person name="O'Toole P.W."/>
        </authorList>
    </citation>
    <scope>NUCLEOTIDE SEQUENCE [LARGE SCALE GENOMIC DNA]</scope>
    <source>
        <strain evidence="3 4">DSM 20444</strain>
    </source>
</reference>
<dbReference type="AlphaFoldDB" id="J1F1H8"/>
<sequence length="224" mass="24760">MGLMDKIKESIKAEEEKAQEKIKIERENKKFQAELAKEFPKNEKKLNSYLKYNDSLKAFGINLLFGIPGKIIKYEDLSSFELQQDGETITKGGLGRAIVFGAATGGIGAIVGGITGKKSASSVNTETKIKVVSKSETANVSYIIFNQKKLKKNSNTYKQIAIEVDKTLAFLQNVIDEQSKEMNVEKVGNPSSVADEIKKFKELADSGVITQEEFEAKKKQLLGL</sequence>
<dbReference type="Pfam" id="PF09851">
    <property type="entry name" value="SHOCT"/>
    <property type="match status" value="1"/>
</dbReference>
<feature type="domain" description="SHOCT" evidence="2">
    <location>
        <begin position="195"/>
        <end position="222"/>
    </location>
</feature>
<dbReference type="Proteomes" id="UP000050898">
    <property type="component" value="Unassembled WGS sequence"/>
</dbReference>
<dbReference type="OrthoDB" id="1908357at2"/>
<keyword evidence="4" id="KW-1185">Reference proteome</keyword>
<dbReference type="RefSeq" id="WP_003690540.1">
    <property type="nucleotide sequence ID" value="NZ_AYYH01000090.1"/>
</dbReference>
<dbReference type="InterPro" id="IPR018649">
    <property type="entry name" value="SHOCT"/>
</dbReference>
<accession>J1F1H8</accession>
<gene>
    <name evidence="3" type="ORF">FD00_GL002496</name>
</gene>
<evidence type="ECO:0000256" key="1">
    <source>
        <dbReference type="SAM" id="Coils"/>
    </source>
</evidence>
<feature type="coiled-coil region" evidence="1">
    <location>
        <begin position="4"/>
        <end position="34"/>
    </location>
</feature>
<evidence type="ECO:0000313" key="3">
    <source>
        <dbReference type="EMBL" id="KRN07905.1"/>
    </source>
</evidence>
<evidence type="ECO:0000313" key="4">
    <source>
        <dbReference type="Proteomes" id="UP000050898"/>
    </source>
</evidence>
<name>J1F1H8_9LACO</name>
<dbReference type="PATRIC" id="fig|1046596.6.peg.2626"/>
<dbReference type="EMBL" id="AYYH01000090">
    <property type="protein sequence ID" value="KRN07905.1"/>
    <property type="molecule type" value="Genomic_DNA"/>
</dbReference>
<evidence type="ECO:0000259" key="2">
    <source>
        <dbReference type="Pfam" id="PF09851"/>
    </source>
</evidence>
<organism evidence="3 4">
    <name type="scientific">Liquorilactobacillus mali KCTC 3596 = DSM 20444</name>
    <dbReference type="NCBI Taxonomy" id="1046596"/>
    <lineage>
        <taxon>Bacteria</taxon>
        <taxon>Bacillati</taxon>
        <taxon>Bacillota</taxon>
        <taxon>Bacilli</taxon>
        <taxon>Lactobacillales</taxon>
        <taxon>Lactobacillaceae</taxon>
        <taxon>Liquorilactobacillus</taxon>
    </lineage>
</organism>
<comment type="caution">
    <text evidence="3">The sequence shown here is derived from an EMBL/GenBank/DDBJ whole genome shotgun (WGS) entry which is preliminary data.</text>
</comment>
<proteinExistence type="predicted"/>
<keyword evidence="1" id="KW-0175">Coiled coil</keyword>